<dbReference type="AlphaFoldDB" id="A0A4Z1PT84"/>
<gene>
    <name evidence="1" type="ORF">E6O75_ATG03907</name>
</gene>
<name>A0A4Z1PT84_9PEZI</name>
<proteinExistence type="predicted"/>
<organism evidence="1 2">
    <name type="scientific">Venturia nashicola</name>
    <dbReference type="NCBI Taxonomy" id="86259"/>
    <lineage>
        <taxon>Eukaryota</taxon>
        <taxon>Fungi</taxon>
        <taxon>Dikarya</taxon>
        <taxon>Ascomycota</taxon>
        <taxon>Pezizomycotina</taxon>
        <taxon>Dothideomycetes</taxon>
        <taxon>Pleosporomycetidae</taxon>
        <taxon>Venturiales</taxon>
        <taxon>Venturiaceae</taxon>
        <taxon>Venturia</taxon>
    </lineage>
</organism>
<evidence type="ECO:0000313" key="1">
    <source>
        <dbReference type="EMBL" id="TID26044.1"/>
    </source>
</evidence>
<comment type="caution">
    <text evidence="1">The sequence shown here is derived from an EMBL/GenBank/DDBJ whole genome shotgun (WGS) entry which is preliminary data.</text>
</comment>
<accession>A0A4Z1PT84</accession>
<evidence type="ECO:0000313" key="2">
    <source>
        <dbReference type="Proteomes" id="UP000298493"/>
    </source>
</evidence>
<dbReference type="Proteomes" id="UP000298493">
    <property type="component" value="Unassembled WGS sequence"/>
</dbReference>
<sequence length="163" mass="18342">MHAAVMYVATGVENFAFNIWGFNVEEYGLGFLPAFREWPVQDVIDQLILHVHVHELENKSEIIFWIKVICCLFNTIDITVLPTPTGSQRRGPWFIMTMWCNLKIVRDASAALGRWVSPQAMLYVGVTSICKLKSADLSKNVAILTRLLNSLVIISLQHASVPA</sequence>
<reference evidence="1 2" key="1">
    <citation type="submission" date="2019-04" db="EMBL/GenBank/DDBJ databases">
        <title>High contiguity whole genome sequence and gene annotation resource for two Venturia nashicola isolates.</title>
        <authorList>
            <person name="Prokchorchik M."/>
            <person name="Won K."/>
            <person name="Lee Y."/>
            <person name="Choi E.D."/>
            <person name="Segonzac C."/>
            <person name="Sohn K.H."/>
        </authorList>
    </citation>
    <scope>NUCLEOTIDE SEQUENCE [LARGE SCALE GENOMIC DNA]</scope>
    <source>
        <strain evidence="1 2">PRI2</strain>
    </source>
</reference>
<keyword evidence="2" id="KW-1185">Reference proteome</keyword>
<dbReference type="EMBL" id="SNSC02000003">
    <property type="protein sequence ID" value="TID26044.1"/>
    <property type="molecule type" value="Genomic_DNA"/>
</dbReference>
<protein>
    <submittedName>
        <fullName evidence="1">Uncharacterized protein</fullName>
    </submittedName>
</protein>